<name>A0A9D4C3P2_DREPO</name>
<sequence>MRYQKCFHSVGKRENNVGSPFSIQGTSPTLFSVKTESFLAMLGCGRAWRMFIDLDVQLSSAIEYFGQRKTGYLCDTMSK</sequence>
<reference evidence="1" key="1">
    <citation type="journal article" date="2019" name="bioRxiv">
        <title>The Genome of the Zebra Mussel, Dreissena polymorpha: A Resource for Invasive Species Research.</title>
        <authorList>
            <person name="McCartney M.A."/>
            <person name="Auch B."/>
            <person name="Kono T."/>
            <person name="Mallez S."/>
            <person name="Zhang Y."/>
            <person name="Obille A."/>
            <person name="Becker A."/>
            <person name="Abrahante J.E."/>
            <person name="Garbe J."/>
            <person name="Badalamenti J.P."/>
            <person name="Herman A."/>
            <person name="Mangelson H."/>
            <person name="Liachko I."/>
            <person name="Sullivan S."/>
            <person name="Sone E.D."/>
            <person name="Koren S."/>
            <person name="Silverstein K.A.T."/>
            <person name="Beckman K.B."/>
            <person name="Gohl D.M."/>
        </authorList>
    </citation>
    <scope>NUCLEOTIDE SEQUENCE</scope>
    <source>
        <strain evidence="1">Duluth1</strain>
        <tissue evidence="1">Whole animal</tissue>
    </source>
</reference>
<evidence type="ECO:0000313" key="1">
    <source>
        <dbReference type="EMBL" id="KAH3716816.1"/>
    </source>
</evidence>
<keyword evidence="2" id="KW-1185">Reference proteome</keyword>
<protein>
    <submittedName>
        <fullName evidence="1">Uncharacterized protein</fullName>
    </submittedName>
</protein>
<accession>A0A9D4C3P2</accession>
<evidence type="ECO:0000313" key="2">
    <source>
        <dbReference type="Proteomes" id="UP000828390"/>
    </source>
</evidence>
<dbReference type="Proteomes" id="UP000828390">
    <property type="component" value="Unassembled WGS sequence"/>
</dbReference>
<reference evidence="1" key="2">
    <citation type="submission" date="2020-11" db="EMBL/GenBank/DDBJ databases">
        <authorList>
            <person name="McCartney M.A."/>
            <person name="Auch B."/>
            <person name="Kono T."/>
            <person name="Mallez S."/>
            <person name="Becker A."/>
            <person name="Gohl D.M."/>
            <person name="Silverstein K.A.T."/>
            <person name="Koren S."/>
            <person name="Bechman K.B."/>
            <person name="Herman A."/>
            <person name="Abrahante J.E."/>
            <person name="Garbe J."/>
        </authorList>
    </citation>
    <scope>NUCLEOTIDE SEQUENCE</scope>
    <source>
        <strain evidence="1">Duluth1</strain>
        <tissue evidence="1">Whole animal</tissue>
    </source>
</reference>
<organism evidence="1 2">
    <name type="scientific">Dreissena polymorpha</name>
    <name type="common">Zebra mussel</name>
    <name type="synonym">Mytilus polymorpha</name>
    <dbReference type="NCBI Taxonomy" id="45954"/>
    <lineage>
        <taxon>Eukaryota</taxon>
        <taxon>Metazoa</taxon>
        <taxon>Spiralia</taxon>
        <taxon>Lophotrochozoa</taxon>
        <taxon>Mollusca</taxon>
        <taxon>Bivalvia</taxon>
        <taxon>Autobranchia</taxon>
        <taxon>Heteroconchia</taxon>
        <taxon>Euheterodonta</taxon>
        <taxon>Imparidentia</taxon>
        <taxon>Neoheterodontei</taxon>
        <taxon>Myida</taxon>
        <taxon>Dreissenoidea</taxon>
        <taxon>Dreissenidae</taxon>
        <taxon>Dreissena</taxon>
    </lineage>
</organism>
<dbReference type="AlphaFoldDB" id="A0A9D4C3P2"/>
<gene>
    <name evidence="1" type="ORF">DPMN_059545</name>
</gene>
<proteinExistence type="predicted"/>
<dbReference type="EMBL" id="JAIWYP010000013">
    <property type="protein sequence ID" value="KAH3716816.1"/>
    <property type="molecule type" value="Genomic_DNA"/>
</dbReference>
<comment type="caution">
    <text evidence="1">The sequence shown here is derived from an EMBL/GenBank/DDBJ whole genome shotgun (WGS) entry which is preliminary data.</text>
</comment>